<accession>A0A0A9G6N2</accession>
<dbReference type="AlphaFoldDB" id="A0A0A9G6N2"/>
<dbReference type="GO" id="GO:0005730">
    <property type="term" value="C:nucleolus"/>
    <property type="evidence" value="ECO:0007669"/>
    <property type="project" value="TreeGrafter"/>
</dbReference>
<protein>
    <submittedName>
        <fullName evidence="1">Uncharacterized protein</fullName>
    </submittedName>
</protein>
<evidence type="ECO:0000313" key="1">
    <source>
        <dbReference type="EMBL" id="JAE20127.1"/>
    </source>
</evidence>
<reference evidence="1" key="2">
    <citation type="journal article" date="2015" name="Data Brief">
        <title>Shoot transcriptome of the giant reed, Arundo donax.</title>
        <authorList>
            <person name="Barrero R.A."/>
            <person name="Guerrero F.D."/>
            <person name="Moolhuijzen P."/>
            <person name="Goolsby J.A."/>
            <person name="Tidwell J."/>
            <person name="Bellgard S.E."/>
            <person name="Bellgard M.I."/>
        </authorList>
    </citation>
    <scope>NUCLEOTIDE SEQUENCE</scope>
    <source>
        <tissue evidence="1">Shoot tissue taken approximately 20 cm above the soil surface</tissue>
    </source>
</reference>
<dbReference type="GO" id="GO:0003729">
    <property type="term" value="F:mRNA binding"/>
    <property type="evidence" value="ECO:0007669"/>
    <property type="project" value="TreeGrafter"/>
</dbReference>
<reference evidence="1" key="1">
    <citation type="submission" date="2014-09" db="EMBL/GenBank/DDBJ databases">
        <authorList>
            <person name="Magalhaes I.L.F."/>
            <person name="Oliveira U."/>
            <person name="Santos F.R."/>
            <person name="Vidigal T.H.D.A."/>
            <person name="Brescovit A.D."/>
            <person name="Santos A.J."/>
        </authorList>
    </citation>
    <scope>NUCLEOTIDE SEQUENCE</scope>
    <source>
        <tissue evidence="1">Shoot tissue taken approximately 20 cm above the soil surface</tissue>
    </source>
</reference>
<dbReference type="PANTHER" id="PTHR13389:SF0">
    <property type="entry name" value="PUMILIO HOMOLOG 3"/>
    <property type="match status" value="1"/>
</dbReference>
<dbReference type="GO" id="GO:0006417">
    <property type="term" value="P:regulation of translation"/>
    <property type="evidence" value="ECO:0007669"/>
    <property type="project" value="TreeGrafter"/>
</dbReference>
<dbReference type="InterPro" id="IPR040059">
    <property type="entry name" value="PUM3"/>
</dbReference>
<organism evidence="1">
    <name type="scientific">Arundo donax</name>
    <name type="common">Giant reed</name>
    <name type="synonym">Donax arundinaceus</name>
    <dbReference type="NCBI Taxonomy" id="35708"/>
    <lineage>
        <taxon>Eukaryota</taxon>
        <taxon>Viridiplantae</taxon>
        <taxon>Streptophyta</taxon>
        <taxon>Embryophyta</taxon>
        <taxon>Tracheophyta</taxon>
        <taxon>Spermatophyta</taxon>
        <taxon>Magnoliopsida</taxon>
        <taxon>Liliopsida</taxon>
        <taxon>Poales</taxon>
        <taxon>Poaceae</taxon>
        <taxon>PACMAD clade</taxon>
        <taxon>Arundinoideae</taxon>
        <taxon>Arundineae</taxon>
        <taxon>Arundo</taxon>
    </lineage>
</organism>
<dbReference type="PANTHER" id="PTHR13389">
    <property type="entry name" value="PUMILIO HOMOLOG 3"/>
    <property type="match status" value="1"/>
</dbReference>
<dbReference type="EMBL" id="GBRH01177769">
    <property type="protein sequence ID" value="JAE20127.1"/>
    <property type="molecule type" value="Transcribed_RNA"/>
</dbReference>
<proteinExistence type="predicted"/>
<name>A0A0A9G6N2_ARUDO</name>
<sequence length="104" mass="11621">MLHDAIASDAERLKTQDFEHAFENFHSGRVIRKIVIDCPAFASTLWKKALEENCKIWADGHSSKVVAAFLESSSSMVRDLAKSELQPLIDTGILKTPDHKAVEK</sequence>